<feature type="compositionally biased region" description="Basic and acidic residues" evidence="1">
    <location>
        <begin position="12"/>
        <end position="23"/>
    </location>
</feature>
<protein>
    <submittedName>
        <fullName evidence="2">Uncharacterized protein</fullName>
    </submittedName>
</protein>
<reference evidence="2 3" key="1">
    <citation type="journal article" date="2018" name="Science">
        <title>The opium poppy genome and morphinan production.</title>
        <authorList>
            <person name="Guo L."/>
            <person name="Winzer T."/>
            <person name="Yang X."/>
            <person name="Li Y."/>
            <person name="Ning Z."/>
            <person name="He Z."/>
            <person name="Teodor R."/>
            <person name="Lu Y."/>
            <person name="Bowser T.A."/>
            <person name="Graham I.A."/>
            <person name="Ye K."/>
        </authorList>
    </citation>
    <scope>NUCLEOTIDE SEQUENCE [LARGE SCALE GENOMIC DNA]</scope>
    <source>
        <strain evidence="3">cv. HN1</strain>
        <tissue evidence="2">Leaves</tissue>
    </source>
</reference>
<dbReference type="AlphaFoldDB" id="A0A4Y7IGJ4"/>
<sequence>MRRQLAQRQRRSRELKQKLESQKSQKGPINGNMFGTPSTQKKRETTKNMSSRRHNELRCANRY</sequence>
<feature type="compositionally biased region" description="Basic and acidic residues" evidence="1">
    <location>
        <begin position="53"/>
        <end position="63"/>
    </location>
</feature>
<proteinExistence type="predicted"/>
<feature type="compositionally biased region" description="Basic residues" evidence="1">
    <location>
        <begin position="1"/>
        <end position="11"/>
    </location>
</feature>
<organism evidence="2 3">
    <name type="scientific">Papaver somniferum</name>
    <name type="common">Opium poppy</name>
    <dbReference type="NCBI Taxonomy" id="3469"/>
    <lineage>
        <taxon>Eukaryota</taxon>
        <taxon>Viridiplantae</taxon>
        <taxon>Streptophyta</taxon>
        <taxon>Embryophyta</taxon>
        <taxon>Tracheophyta</taxon>
        <taxon>Spermatophyta</taxon>
        <taxon>Magnoliopsida</taxon>
        <taxon>Ranunculales</taxon>
        <taxon>Papaveraceae</taxon>
        <taxon>Papaveroideae</taxon>
        <taxon>Papaver</taxon>
    </lineage>
</organism>
<accession>A0A4Y7IGJ4</accession>
<evidence type="ECO:0000256" key="1">
    <source>
        <dbReference type="SAM" id="MobiDB-lite"/>
    </source>
</evidence>
<dbReference type="Gramene" id="RZC46831">
    <property type="protein sequence ID" value="RZC46831"/>
    <property type="gene ID" value="C5167_039779"/>
</dbReference>
<dbReference type="EMBL" id="CM010715">
    <property type="protein sequence ID" value="RZC46831.1"/>
    <property type="molecule type" value="Genomic_DNA"/>
</dbReference>
<evidence type="ECO:0000313" key="3">
    <source>
        <dbReference type="Proteomes" id="UP000316621"/>
    </source>
</evidence>
<gene>
    <name evidence="2" type="ORF">C5167_039779</name>
</gene>
<name>A0A4Y7IGJ4_PAPSO</name>
<keyword evidence="3" id="KW-1185">Reference proteome</keyword>
<evidence type="ECO:0000313" key="2">
    <source>
        <dbReference type="EMBL" id="RZC46831.1"/>
    </source>
</evidence>
<feature type="region of interest" description="Disordered" evidence="1">
    <location>
        <begin position="1"/>
        <end position="63"/>
    </location>
</feature>
<dbReference type="Proteomes" id="UP000316621">
    <property type="component" value="Chromosome 1"/>
</dbReference>